<keyword evidence="3" id="KW-1185">Reference proteome</keyword>
<evidence type="ECO:0000313" key="2">
    <source>
        <dbReference type="EMBL" id="OKS88640.1"/>
    </source>
</evidence>
<dbReference type="Proteomes" id="UP000186720">
    <property type="component" value="Unassembled WGS sequence"/>
</dbReference>
<evidence type="ECO:0000256" key="1">
    <source>
        <dbReference type="SAM" id="MobiDB-lite"/>
    </source>
</evidence>
<protein>
    <submittedName>
        <fullName evidence="2">Uncharacterized protein</fullName>
    </submittedName>
</protein>
<dbReference type="AlphaFoldDB" id="A0A1Q6A3R3"/>
<accession>A0A1Q6A3R3</accession>
<organism evidence="2 3">
    <name type="scientific">Mucilaginibacter polytrichastri</name>
    <dbReference type="NCBI Taxonomy" id="1302689"/>
    <lineage>
        <taxon>Bacteria</taxon>
        <taxon>Pseudomonadati</taxon>
        <taxon>Bacteroidota</taxon>
        <taxon>Sphingobacteriia</taxon>
        <taxon>Sphingobacteriales</taxon>
        <taxon>Sphingobacteriaceae</taxon>
        <taxon>Mucilaginibacter</taxon>
    </lineage>
</organism>
<evidence type="ECO:0000313" key="3">
    <source>
        <dbReference type="Proteomes" id="UP000186720"/>
    </source>
</evidence>
<feature type="region of interest" description="Disordered" evidence="1">
    <location>
        <begin position="1"/>
        <end position="35"/>
    </location>
</feature>
<dbReference type="EMBL" id="MPPL01000001">
    <property type="protein sequence ID" value="OKS88640.1"/>
    <property type="molecule type" value="Genomic_DNA"/>
</dbReference>
<proteinExistence type="predicted"/>
<dbReference type="OrthoDB" id="1081532at2"/>
<feature type="compositionally biased region" description="Low complexity" evidence="1">
    <location>
        <begin position="16"/>
        <end position="32"/>
    </location>
</feature>
<reference evidence="2 3" key="1">
    <citation type="submission" date="2016-11" db="EMBL/GenBank/DDBJ databases">
        <title>Whole Genome Sequencing of Mucilaginibacter polytrichastri RG4-7(T) isolated from the moss sample.</title>
        <authorList>
            <person name="Li Y."/>
        </authorList>
    </citation>
    <scope>NUCLEOTIDE SEQUENCE [LARGE SCALE GENOMIC DNA]</scope>
    <source>
        <strain evidence="2 3">RG4-7</strain>
    </source>
</reference>
<comment type="caution">
    <text evidence="2">The sequence shown here is derived from an EMBL/GenBank/DDBJ whole genome shotgun (WGS) entry which is preliminary data.</text>
</comment>
<sequence>MEQTKRFSFFDTGDLPQPQVKAKPQPVTPVAPRETRSAKYRCEQTVVTKVNGVIANHAETKREFHIKRSFTDEGIVVDVEMTDNIINLNPPQLQEAVSLVCEIDNVKCNTRVLVDSQTGKMKRILNHEEIISNWNTYKDSLNNRYSFLRDPEARTNLQKFISGAEVFIKDEKLLIADLETKLFFDVFFDTYLTQEKPSFGSYTRTFYSQLFDALPVPVNIEQLIMNETPNAVYVSKIGKMDTSKLDLARMNNIYEQKFKPMIQYKFSEFNFSYIEKNQINTAENLLQTAEVNIVEEVKNNIQILINYNLKQIE</sequence>
<dbReference type="RefSeq" id="WP_074491194.1">
    <property type="nucleotide sequence ID" value="NZ_FPAM01000025.1"/>
</dbReference>
<dbReference type="STRING" id="1302689.RG47T_4112"/>
<gene>
    <name evidence="2" type="ORF">RG47T_4112</name>
</gene>
<name>A0A1Q6A3R3_9SPHI</name>